<evidence type="ECO:0000259" key="6">
    <source>
        <dbReference type="PROSITE" id="PS51900"/>
    </source>
</evidence>
<dbReference type="InterPro" id="IPR011010">
    <property type="entry name" value="DNA_brk_join_enz"/>
</dbReference>
<evidence type="ECO:0000259" key="5">
    <source>
        <dbReference type="PROSITE" id="PS51898"/>
    </source>
</evidence>
<dbReference type="InterPro" id="IPR013762">
    <property type="entry name" value="Integrase-like_cat_sf"/>
</dbReference>
<dbReference type="PANTHER" id="PTHR30349:SF41">
    <property type="entry name" value="INTEGRASE_RECOMBINASE PROTEIN MJ0367-RELATED"/>
    <property type="match status" value="1"/>
</dbReference>
<reference evidence="7" key="1">
    <citation type="submission" date="2020-06" db="EMBL/GenBank/DDBJ databases">
        <title>Genomic insights into acetone-butanol-ethanol (ABE) fermentation by sequencing solventogenic clostridia strains.</title>
        <authorList>
            <person name="Brown S."/>
        </authorList>
    </citation>
    <scope>NUCLEOTIDE SEQUENCE</scope>
    <source>
        <strain evidence="7">DJ123</strain>
    </source>
</reference>
<dbReference type="CDD" id="cd00397">
    <property type="entry name" value="DNA_BRE_C"/>
    <property type="match status" value="1"/>
</dbReference>
<dbReference type="InterPro" id="IPR002104">
    <property type="entry name" value="Integrase_catalytic"/>
</dbReference>
<evidence type="ECO:0000313" key="7">
    <source>
        <dbReference type="EMBL" id="NSB17470.1"/>
    </source>
</evidence>
<comment type="caution">
    <text evidence="7">The sequence shown here is derived from an EMBL/GenBank/DDBJ whole genome shotgun (WGS) entry which is preliminary data.</text>
</comment>
<dbReference type="Pfam" id="PF00589">
    <property type="entry name" value="Phage_integrase"/>
    <property type="match status" value="1"/>
</dbReference>
<protein>
    <submittedName>
        <fullName evidence="7">Integrase/recombinase XerD</fullName>
    </submittedName>
</protein>
<dbReference type="RefSeq" id="WP_077857068.1">
    <property type="nucleotide sequence ID" value="NZ_JABTDW010000001.1"/>
</dbReference>
<keyword evidence="2 4" id="KW-0238">DNA-binding</keyword>
<proteinExistence type="inferred from homology"/>
<evidence type="ECO:0000313" key="8">
    <source>
        <dbReference type="Proteomes" id="UP000822184"/>
    </source>
</evidence>
<evidence type="ECO:0000256" key="1">
    <source>
        <dbReference type="ARBA" id="ARBA00008857"/>
    </source>
</evidence>
<evidence type="ECO:0000256" key="3">
    <source>
        <dbReference type="ARBA" id="ARBA00023172"/>
    </source>
</evidence>
<comment type="similarity">
    <text evidence="1">Belongs to the 'phage' integrase family.</text>
</comment>
<sequence length="312" mass="36536">MRKGEKVGKVQFNTTDKKQKPYDEVLEEYCELCKRRGLAEITIKGYRYSTRYFKKFNENTMINRNTILDYIKYLQDNNFKWTTINSYIRKLTPVLNYGFEMGYYPKVKVQYVKGQKEAKEIYTQEELSKLLEKPKAKDFVTIRNWTMTWVFASTGIRRTELINLKVSNVNLLERTLLLNTTKNKNARYVPISSSLYDALCEYIELRNGKNSDYLFPTIYNTKMSTSTINKELQIYNLSKGVLRSSIHAYRHTFITNAVNSNVNILLLKKITGHSSTTTLSGYYNAKINDTLDIIDTIAPKNNKRHSKFTKIK</sequence>
<name>A0AAE5HBD8_CLOBE</name>
<accession>A0AAE5HBD8</accession>
<dbReference type="GO" id="GO:0006310">
    <property type="term" value="P:DNA recombination"/>
    <property type="evidence" value="ECO:0007669"/>
    <property type="project" value="UniProtKB-KW"/>
</dbReference>
<dbReference type="PROSITE" id="PS51898">
    <property type="entry name" value="TYR_RECOMBINASE"/>
    <property type="match status" value="1"/>
</dbReference>
<dbReference type="InterPro" id="IPR010998">
    <property type="entry name" value="Integrase_recombinase_N"/>
</dbReference>
<dbReference type="GO" id="GO:0003677">
    <property type="term" value="F:DNA binding"/>
    <property type="evidence" value="ECO:0007669"/>
    <property type="project" value="UniProtKB-UniRule"/>
</dbReference>
<evidence type="ECO:0000256" key="4">
    <source>
        <dbReference type="PROSITE-ProRule" id="PRU01248"/>
    </source>
</evidence>
<dbReference type="PROSITE" id="PS51900">
    <property type="entry name" value="CB"/>
    <property type="match status" value="1"/>
</dbReference>
<dbReference type="InterPro" id="IPR050090">
    <property type="entry name" value="Tyrosine_recombinase_XerCD"/>
</dbReference>
<feature type="domain" description="Core-binding (CB)" evidence="6">
    <location>
        <begin position="20"/>
        <end position="99"/>
    </location>
</feature>
<evidence type="ECO:0000256" key="2">
    <source>
        <dbReference type="ARBA" id="ARBA00023125"/>
    </source>
</evidence>
<dbReference type="GO" id="GO:0015074">
    <property type="term" value="P:DNA integration"/>
    <property type="evidence" value="ECO:0007669"/>
    <property type="project" value="InterPro"/>
</dbReference>
<dbReference type="PANTHER" id="PTHR30349">
    <property type="entry name" value="PHAGE INTEGRASE-RELATED"/>
    <property type="match status" value="1"/>
</dbReference>
<organism evidence="7 8">
    <name type="scientific">Clostridium beijerinckii</name>
    <name type="common">Clostridium MP</name>
    <dbReference type="NCBI Taxonomy" id="1520"/>
    <lineage>
        <taxon>Bacteria</taxon>
        <taxon>Bacillati</taxon>
        <taxon>Bacillota</taxon>
        <taxon>Clostridia</taxon>
        <taxon>Eubacteriales</taxon>
        <taxon>Clostridiaceae</taxon>
        <taxon>Clostridium</taxon>
    </lineage>
</organism>
<dbReference type="Gene3D" id="1.10.443.10">
    <property type="entry name" value="Intergrase catalytic core"/>
    <property type="match status" value="1"/>
</dbReference>
<dbReference type="AlphaFoldDB" id="A0AAE5HBD8"/>
<dbReference type="Gene3D" id="1.10.150.130">
    <property type="match status" value="1"/>
</dbReference>
<dbReference type="SUPFAM" id="SSF56349">
    <property type="entry name" value="DNA breaking-rejoining enzymes"/>
    <property type="match status" value="1"/>
</dbReference>
<dbReference type="Proteomes" id="UP000822184">
    <property type="component" value="Unassembled WGS sequence"/>
</dbReference>
<dbReference type="InterPro" id="IPR025269">
    <property type="entry name" value="SAM-like_dom"/>
</dbReference>
<feature type="domain" description="Tyr recombinase" evidence="5">
    <location>
        <begin position="117"/>
        <end position="298"/>
    </location>
</feature>
<dbReference type="Pfam" id="PF13102">
    <property type="entry name" value="Phage_int_SAM_5"/>
    <property type="match status" value="1"/>
</dbReference>
<keyword evidence="3" id="KW-0233">DNA recombination</keyword>
<gene>
    <name evidence="7" type="ORF">BCD95_005729</name>
</gene>
<dbReference type="EMBL" id="JABTDW010000001">
    <property type="protein sequence ID" value="NSB17470.1"/>
    <property type="molecule type" value="Genomic_DNA"/>
</dbReference>
<dbReference type="InterPro" id="IPR044068">
    <property type="entry name" value="CB"/>
</dbReference>